<dbReference type="Pfam" id="PF00487">
    <property type="entry name" value="FA_desaturase"/>
    <property type="match status" value="1"/>
</dbReference>
<evidence type="ECO:0000256" key="11">
    <source>
        <dbReference type="ARBA" id="ARBA00023136"/>
    </source>
</evidence>
<name>A0A365UCE3_9RHOB</name>
<dbReference type="CDD" id="cd03512">
    <property type="entry name" value="Alkane-hydroxylase"/>
    <property type="match status" value="1"/>
</dbReference>
<comment type="similarity">
    <text evidence="2">Belongs to the fatty acid desaturase type 1 family. AlkB subfamily.</text>
</comment>
<dbReference type="GO" id="GO:0006629">
    <property type="term" value="P:lipid metabolic process"/>
    <property type="evidence" value="ECO:0007669"/>
    <property type="project" value="InterPro"/>
</dbReference>
<feature type="domain" description="Fatty acid desaturase" evidence="13">
    <location>
        <begin position="93"/>
        <end position="296"/>
    </location>
</feature>
<dbReference type="GO" id="GO:0004497">
    <property type="term" value="F:monooxygenase activity"/>
    <property type="evidence" value="ECO:0007669"/>
    <property type="project" value="UniProtKB-KW"/>
</dbReference>
<keyword evidence="10 14" id="KW-0503">Monooxygenase</keyword>
<evidence type="ECO:0000256" key="6">
    <source>
        <dbReference type="ARBA" id="ARBA00022723"/>
    </source>
</evidence>
<evidence type="ECO:0000256" key="5">
    <source>
        <dbReference type="ARBA" id="ARBA00022692"/>
    </source>
</evidence>
<dbReference type="RefSeq" id="WP_113287839.1">
    <property type="nucleotide sequence ID" value="NZ_QNTQ01000002.1"/>
</dbReference>
<dbReference type="Proteomes" id="UP000253370">
    <property type="component" value="Unassembled WGS sequence"/>
</dbReference>
<sequence length="351" mass="37301">MVRFALATLAPALMLALAVLAGGMWGALALLWMTVLTFALDRISGQSAPAGGGHGRWLTVTLGLVHLALWPLAVWGIGGPSGLSALERGVAFFGFGVFFGQVSNSVAHELIHAAARPLRRLGATIYVSLLFGHHVSAHRLVHHVHVATARDPNSAPFGMSYWAFLPRAWWGSFREGWRAEEAMRARRTGPRGLHPYAVWLAGGAAAAALAALIAGPGGLAALAGLAAYAQAQLLLSDYVQHYGLRRRAGADGRAEPAGPQHAWNAPHRQSAAMMLNAPRHSDHHAHPGRPWPELALDAGMPVLPQSLPVMATIALWPPAWRALMDRRVARVMGRAPRGGDAPGRRSAAETA</sequence>
<evidence type="ECO:0000256" key="4">
    <source>
        <dbReference type="ARBA" id="ARBA00022519"/>
    </source>
</evidence>
<gene>
    <name evidence="14" type="ORF">DRV85_02380</name>
</gene>
<evidence type="ECO:0000256" key="7">
    <source>
        <dbReference type="ARBA" id="ARBA00022989"/>
    </source>
</evidence>
<evidence type="ECO:0000256" key="8">
    <source>
        <dbReference type="ARBA" id="ARBA00023002"/>
    </source>
</evidence>
<evidence type="ECO:0000313" key="14">
    <source>
        <dbReference type="EMBL" id="RBI86991.1"/>
    </source>
</evidence>
<dbReference type="EMBL" id="QNTQ01000002">
    <property type="protein sequence ID" value="RBI86991.1"/>
    <property type="molecule type" value="Genomic_DNA"/>
</dbReference>
<comment type="caution">
    <text evidence="14">The sequence shown here is derived from an EMBL/GenBank/DDBJ whole genome shotgun (WGS) entry which is preliminary data.</text>
</comment>
<evidence type="ECO:0000256" key="1">
    <source>
        <dbReference type="ARBA" id="ARBA00004429"/>
    </source>
</evidence>
<feature type="transmembrane region" description="Helical" evidence="12">
    <location>
        <begin position="90"/>
        <end position="111"/>
    </location>
</feature>
<comment type="subcellular location">
    <subcellularLocation>
        <location evidence="1">Cell inner membrane</location>
        <topology evidence="1">Multi-pass membrane protein</topology>
    </subcellularLocation>
</comment>
<dbReference type="OrthoDB" id="4759734at2"/>
<evidence type="ECO:0000256" key="3">
    <source>
        <dbReference type="ARBA" id="ARBA00022475"/>
    </source>
</evidence>
<keyword evidence="11 12" id="KW-0472">Membrane</keyword>
<organism evidence="14 15">
    <name type="scientific">Rhodosalinus halophilus</name>
    <dbReference type="NCBI Taxonomy" id="2259333"/>
    <lineage>
        <taxon>Bacteria</taxon>
        <taxon>Pseudomonadati</taxon>
        <taxon>Pseudomonadota</taxon>
        <taxon>Alphaproteobacteria</taxon>
        <taxon>Rhodobacterales</taxon>
        <taxon>Paracoccaceae</taxon>
        <taxon>Rhodosalinus</taxon>
    </lineage>
</organism>
<evidence type="ECO:0000256" key="12">
    <source>
        <dbReference type="SAM" id="Phobius"/>
    </source>
</evidence>
<feature type="transmembrane region" description="Helical" evidence="12">
    <location>
        <begin position="57"/>
        <end position="78"/>
    </location>
</feature>
<dbReference type="InterPro" id="IPR005804">
    <property type="entry name" value="FA_desaturase_dom"/>
</dbReference>
<keyword evidence="15" id="KW-1185">Reference proteome</keyword>
<dbReference type="InterPro" id="IPR033885">
    <property type="entry name" value="AlkB/XylM"/>
</dbReference>
<keyword evidence="6" id="KW-0479">Metal-binding</keyword>
<keyword evidence="5 12" id="KW-0812">Transmembrane</keyword>
<proteinExistence type="inferred from homology"/>
<dbReference type="PANTHER" id="PTHR38674:SF1">
    <property type="entry name" value="ALKANE 1-MONOOXYGENASE 1"/>
    <property type="match status" value="1"/>
</dbReference>
<feature type="transmembrane region" description="Helical" evidence="12">
    <location>
        <begin position="193"/>
        <end position="213"/>
    </location>
</feature>
<keyword evidence="7 12" id="KW-1133">Transmembrane helix</keyword>
<accession>A0A365UCE3</accession>
<keyword evidence="8" id="KW-0560">Oxidoreductase</keyword>
<evidence type="ECO:0000259" key="13">
    <source>
        <dbReference type="Pfam" id="PF00487"/>
    </source>
</evidence>
<keyword evidence="3" id="KW-1003">Cell membrane</keyword>
<evidence type="ECO:0000313" key="15">
    <source>
        <dbReference type="Proteomes" id="UP000253370"/>
    </source>
</evidence>
<evidence type="ECO:0000256" key="10">
    <source>
        <dbReference type="ARBA" id="ARBA00023033"/>
    </source>
</evidence>
<keyword evidence="4" id="KW-0997">Cell inner membrane</keyword>
<keyword evidence="9" id="KW-0408">Iron</keyword>
<dbReference type="AlphaFoldDB" id="A0A365UCE3"/>
<dbReference type="GO" id="GO:0046872">
    <property type="term" value="F:metal ion binding"/>
    <property type="evidence" value="ECO:0007669"/>
    <property type="project" value="UniProtKB-KW"/>
</dbReference>
<dbReference type="GO" id="GO:0005886">
    <property type="term" value="C:plasma membrane"/>
    <property type="evidence" value="ECO:0007669"/>
    <property type="project" value="UniProtKB-SubCell"/>
</dbReference>
<feature type="transmembrane region" description="Helical" evidence="12">
    <location>
        <begin position="12"/>
        <end position="36"/>
    </location>
</feature>
<evidence type="ECO:0000256" key="2">
    <source>
        <dbReference type="ARBA" id="ARBA00010823"/>
    </source>
</evidence>
<evidence type="ECO:0000256" key="9">
    <source>
        <dbReference type="ARBA" id="ARBA00023004"/>
    </source>
</evidence>
<reference evidence="14 15" key="1">
    <citation type="submission" date="2018-07" db="EMBL/GenBank/DDBJ databases">
        <title>Rhodosalinus sp. strain E84T genomic sequence and assembly.</title>
        <authorList>
            <person name="Liu Z.-W."/>
            <person name="Lu D.-C."/>
        </authorList>
    </citation>
    <scope>NUCLEOTIDE SEQUENCE [LARGE SCALE GENOMIC DNA]</scope>
    <source>
        <strain evidence="14 15">E84</strain>
    </source>
</reference>
<dbReference type="PANTHER" id="PTHR38674">
    <property type="entry name" value="ALKANE 1-MONOOXYGENASE 1"/>
    <property type="match status" value="1"/>
</dbReference>
<protein>
    <submittedName>
        <fullName evidence="14">Alkane 1-monooxygenase</fullName>
    </submittedName>
</protein>